<reference evidence="1" key="1">
    <citation type="submission" date="2021-01" db="EMBL/GenBank/DDBJ databases">
        <authorList>
            <consortium name="Genoscope - CEA"/>
            <person name="William W."/>
        </authorList>
    </citation>
    <scope>NUCLEOTIDE SEQUENCE</scope>
</reference>
<organism evidence="1 2">
    <name type="scientific">Paramecium sonneborni</name>
    <dbReference type="NCBI Taxonomy" id="65129"/>
    <lineage>
        <taxon>Eukaryota</taxon>
        <taxon>Sar</taxon>
        <taxon>Alveolata</taxon>
        <taxon>Ciliophora</taxon>
        <taxon>Intramacronucleata</taxon>
        <taxon>Oligohymenophorea</taxon>
        <taxon>Peniculida</taxon>
        <taxon>Parameciidae</taxon>
        <taxon>Paramecium</taxon>
    </lineage>
</organism>
<evidence type="ECO:0000313" key="1">
    <source>
        <dbReference type="EMBL" id="CAD8103716.1"/>
    </source>
</evidence>
<dbReference type="PANTHER" id="PTHR33706:SF1">
    <property type="entry name" value="TPR REPEAT PROTEIN"/>
    <property type="match status" value="1"/>
</dbReference>
<dbReference type="Proteomes" id="UP000692954">
    <property type="component" value="Unassembled WGS sequence"/>
</dbReference>
<sequence>MGNNSCIDCSRRNKLKEINNEIFEGILEQECLLWDIFQNRFRRTKFFVTKPKNNKISYISDNGSIMRIEQIRDQQLQQSEILTNIEQIKFLKWIGQYGNNQQKIGRWKAFWQGESLIGIGGIYSEDGQKQGQWNLLFQNYTKEFQVCESGEYLNDQKIKLWKYTLGNEEIGGGLYDNQGKQGQWIELANNFQVHSQITLIGEYKNGKKVGRWDTYHRMKNQQQFQLIGGGTYDIQEGSNSFKIGIWKEPSEGFHSRNKVMYEGQYKNGIKVGRWEIQMIQDTGMMMKIGGGEYDDKQEANNHLSMKQGKWLELNDLLQISSQVIYQGEYKNGLKIGRWEIYWKDDDDGSFNLIAGGLYKPKLDDQFSGDIKQGRWVELSEGFRNSSQITWKGVYQNNNKVGRWDISFQWENYGGGSYNEVDAELIVKVGKWFELSDQFSKFQILSILQLLENIQSFIKEHIKTVKKLVDGMLFGVHK</sequence>
<dbReference type="OrthoDB" id="10422174at2759"/>
<dbReference type="PANTHER" id="PTHR33706">
    <property type="entry name" value="MORN VARIANT REPEAT PROTEIN"/>
    <property type="match status" value="1"/>
</dbReference>
<gene>
    <name evidence="1" type="ORF">PSON_ATCC_30995.1.T0800235</name>
</gene>
<accession>A0A8S1PLB1</accession>
<protein>
    <submittedName>
        <fullName evidence="1">Uncharacterized protein</fullName>
    </submittedName>
</protein>
<dbReference type="EMBL" id="CAJJDN010000080">
    <property type="protein sequence ID" value="CAD8103716.1"/>
    <property type="molecule type" value="Genomic_DNA"/>
</dbReference>
<proteinExistence type="predicted"/>
<name>A0A8S1PLB1_9CILI</name>
<keyword evidence="2" id="KW-1185">Reference proteome</keyword>
<dbReference type="AlphaFoldDB" id="A0A8S1PLB1"/>
<comment type="caution">
    <text evidence="1">The sequence shown here is derived from an EMBL/GenBank/DDBJ whole genome shotgun (WGS) entry which is preliminary data.</text>
</comment>
<evidence type="ECO:0000313" key="2">
    <source>
        <dbReference type="Proteomes" id="UP000692954"/>
    </source>
</evidence>